<dbReference type="STRING" id="436010.A0A166LPE2"/>
<gene>
    <name evidence="4" type="ORF">FIBSPDRAFT_889817</name>
</gene>
<accession>A0A166LPE2</accession>
<reference evidence="4 5" key="1">
    <citation type="journal article" date="2016" name="Mol. Biol. Evol.">
        <title>Comparative Genomics of Early-Diverging Mushroom-Forming Fungi Provides Insights into the Origins of Lignocellulose Decay Capabilities.</title>
        <authorList>
            <person name="Nagy L.G."/>
            <person name="Riley R."/>
            <person name="Tritt A."/>
            <person name="Adam C."/>
            <person name="Daum C."/>
            <person name="Floudas D."/>
            <person name="Sun H."/>
            <person name="Yadav J.S."/>
            <person name="Pangilinan J."/>
            <person name="Larsson K.H."/>
            <person name="Matsuura K."/>
            <person name="Barry K."/>
            <person name="Labutti K."/>
            <person name="Kuo R."/>
            <person name="Ohm R.A."/>
            <person name="Bhattacharya S.S."/>
            <person name="Shirouzu T."/>
            <person name="Yoshinaga Y."/>
            <person name="Martin F.M."/>
            <person name="Grigoriev I.V."/>
            <person name="Hibbett D.S."/>
        </authorList>
    </citation>
    <scope>NUCLEOTIDE SEQUENCE [LARGE SCALE GENOMIC DNA]</scope>
    <source>
        <strain evidence="4 5">CBS 109695</strain>
    </source>
</reference>
<dbReference type="PANTHER" id="PTHR19848">
    <property type="entry name" value="WD40 REPEAT PROTEIN"/>
    <property type="match status" value="1"/>
</dbReference>
<dbReference type="EMBL" id="KV417534">
    <property type="protein sequence ID" value="KZP23180.1"/>
    <property type="molecule type" value="Genomic_DNA"/>
</dbReference>
<evidence type="ECO:0000313" key="5">
    <source>
        <dbReference type="Proteomes" id="UP000076532"/>
    </source>
</evidence>
<dbReference type="OrthoDB" id="411991at2759"/>
<dbReference type="InterPro" id="IPR001680">
    <property type="entry name" value="WD40_rpt"/>
</dbReference>
<dbReference type="PANTHER" id="PTHR19848:SF8">
    <property type="entry name" value="F-BOX AND WD REPEAT DOMAIN CONTAINING 7"/>
    <property type="match status" value="1"/>
</dbReference>
<protein>
    <submittedName>
        <fullName evidence="4">WD40 repeat-like protein</fullName>
    </submittedName>
</protein>
<keyword evidence="1 3" id="KW-0853">WD repeat</keyword>
<proteinExistence type="predicted"/>
<sequence length="285" mass="30467">MSLWPVALSTNGSQIVIGFGNQAIVRDTATGKELAKMAVTDGIAFPLSVAFSYNGSRIACGTHTSTAYVWDSGTGARVISPLSHSGSSKYVNVVAWSTDGECLLSGCLTGEVILWNITSPNGNQPITKIHHPGCSEHQNRLSSLVFSLDGSQIASCSRRGDVHVWDSTTGGIVWSVQEPQGSDPSGGVSFVSSATREFLVVKTKERTQARDASTGELCPLPDSLAGAVGLTRDDRMVNLLIEGIKKKYPEDGESFYCPEWVVQGEYFVFAGDELCHVVHVPKLSL</sequence>
<dbReference type="Pfam" id="PF00400">
    <property type="entry name" value="WD40"/>
    <property type="match status" value="3"/>
</dbReference>
<keyword evidence="5" id="KW-1185">Reference proteome</keyword>
<dbReference type="AlphaFoldDB" id="A0A166LPE2"/>
<dbReference type="Gene3D" id="2.130.10.10">
    <property type="entry name" value="YVTN repeat-like/Quinoprotein amine dehydrogenase"/>
    <property type="match status" value="2"/>
</dbReference>
<dbReference type="PROSITE" id="PS50082">
    <property type="entry name" value="WD_REPEATS_2"/>
    <property type="match status" value="2"/>
</dbReference>
<dbReference type="SUPFAM" id="SSF82171">
    <property type="entry name" value="DPP6 N-terminal domain-like"/>
    <property type="match status" value="1"/>
</dbReference>
<feature type="repeat" description="WD" evidence="3">
    <location>
        <begin position="84"/>
        <end position="119"/>
    </location>
</feature>
<name>A0A166LPE2_9AGAM</name>
<dbReference type="SMART" id="SM00320">
    <property type="entry name" value="WD40"/>
    <property type="match status" value="3"/>
</dbReference>
<evidence type="ECO:0000256" key="3">
    <source>
        <dbReference type="PROSITE-ProRule" id="PRU00221"/>
    </source>
</evidence>
<evidence type="ECO:0000313" key="4">
    <source>
        <dbReference type="EMBL" id="KZP23180.1"/>
    </source>
</evidence>
<evidence type="ECO:0000256" key="1">
    <source>
        <dbReference type="ARBA" id="ARBA00022574"/>
    </source>
</evidence>
<keyword evidence="2" id="KW-0677">Repeat</keyword>
<evidence type="ECO:0000256" key="2">
    <source>
        <dbReference type="ARBA" id="ARBA00022737"/>
    </source>
</evidence>
<dbReference type="InterPro" id="IPR015943">
    <property type="entry name" value="WD40/YVTN_repeat-like_dom_sf"/>
</dbReference>
<feature type="repeat" description="WD" evidence="3">
    <location>
        <begin position="134"/>
        <end position="175"/>
    </location>
</feature>
<organism evidence="4 5">
    <name type="scientific">Athelia psychrophila</name>
    <dbReference type="NCBI Taxonomy" id="1759441"/>
    <lineage>
        <taxon>Eukaryota</taxon>
        <taxon>Fungi</taxon>
        <taxon>Dikarya</taxon>
        <taxon>Basidiomycota</taxon>
        <taxon>Agaricomycotina</taxon>
        <taxon>Agaricomycetes</taxon>
        <taxon>Agaricomycetidae</taxon>
        <taxon>Atheliales</taxon>
        <taxon>Atheliaceae</taxon>
        <taxon>Athelia</taxon>
    </lineage>
</organism>
<dbReference type="Proteomes" id="UP000076532">
    <property type="component" value="Unassembled WGS sequence"/>
</dbReference>